<evidence type="ECO:0000313" key="5">
    <source>
        <dbReference type="EMBL" id="CAE2282679.1"/>
    </source>
</evidence>
<name>A0A7S4NF79_9STRA</name>
<dbReference type="Gene3D" id="3.30.1360.40">
    <property type="match status" value="1"/>
</dbReference>
<gene>
    <name evidence="5" type="ORF">OAUR00152_LOCUS38544</name>
</gene>
<proteinExistence type="inferred from homology"/>
<reference evidence="5" key="1">
    <citation type="submission" date="2021-01" db="EMBL/GenBank/DDBJ databases">
        <authorList>
            <person name="Corre E."/>
            <person name="Pelletier E."/>
            <person name="Niang G."/>
            <person name="Scheremetjew M."/>
            <person name="Finn R."/>
            <person name="Kale V."/>
            <person name="Holt S."/>
            <person name="Cochrane G."/>
            <person name="Meng A."/>
            <person name="Brown T."/>
            <person name="Cohen L."/>
        </authorList>
    </citation>
    <scope>NUCLEOTIDE SEQUENCE</scope>
    <source>
        <strain evidence="5">Isolate 1302-5</strain>
    </source>
</reference>
<dbReference type="EMBL" id="HBKQ01056261">
    <property type="protein sequence ID" value="CAE2282679.1"/>
    <property type="molecule type" value="Transcribed_RNA"/>
</dbReference>
<dbReference type="GO" id="GO:0006412">
    <property type="term" value="P:translation"/>
    <property type="evidence" value="ECO:0007669"/>
    <property type="project" value="UniProtKB-KW"/>
</dbReference>
<protein>
    <recommendedName>
        <fullName evidence="4">Ribosome recycling factor domain-containing protein</fullName>
    </recommendedName>
</protein>
<keyword evidence="2" id="KW-0648">Protein biosynthesis</keyword>
<dbReference type="GO" id="GO:0005739">
    <property type="term" value="C:mitochondrion"/>
    <property type="evidence" value="ECO:0007669"/>
    <property type="project" value="TreeGrafter"/>
</dbReference>
<accession>A0A7S4NF79</accession>
<evidence type="ECO:0000256" key="1">
    <source>
        <dbReference type="ARBA" id="ARBA00005912"/>
    </source>
</evidence>
<comment type="similarity">
    <text evidence="1">Belongs to the RRF family.</text>
</comment>
<dbReference type="Gene3D" id="1.10.132.20">
    <property type="entry name" value="Ribosome-recycling factor"/>
    <property type="match status" value="1"/>
</dbReference>
<evidence type="ECO:0000256" key="3">
    <source>
        <dbReference type="SAM" id="MobiDB-lite"/>
    </source>
</evidence>
<dbReference type="InterPro" id="IPR036191">
    <property type="entry name" value="RRF_sf"/>
</dbReference>
<evidence type="ECO:0000259" key="4">
    <source>
        <dbReference type="Pfam" id="PF01765"/>
    </source>
</evidence>
<dbReference type="InterPro" id="IPR002661">
    <property type="entry name" value="Ribosome_recyc_fac"/>
</dbReference>
<dbReference type="Pfam" id="PF01765">
    <property type="entry name" value="RRF"/>
    <property type="match status" value="1"/>
</dbReference>
<organism evidence="5">
    <name type="scientific">Odontella aurita</name>
    <dbReference type="NCBI Taxonomy" id="265563"/>
    <lineage>
        <taxon>Eukaryota</taxon>
        <taxon>Sar</taxon>
        <taxon>Stramenopiles</taxon>
        <taxon>Ochrophyta</taxon>
        <taxon>Bacillariophyta</taxon>
        <taxon>Mediophyceae</taxon>
        <taxon>Biddulphiophycidae</taxon>
        <taxon>Eupodiscales</taxon>
        <taxon>Odontellaceae</taxon>
        <taxon>Odontella</taxon>
    </lineage>
</organism>
<sequence length="321" mass="34087">MTSVATRVLLRSALRARPSHPLLLRGGGSASPAAASLADPSVLAIWGGSDGGGVRRFGRKAARMGHHLEKADELAHRGSRADAKEKRGKKKGRKGSDESGGGATPSPTGEDAVPEMEEDESEAKFDGGEDDEGASLPDPDDVRARMRKVIAAMEESFRAVRGAEPTPELFESIQVEAYGSRAPLSSVAQVVIVGPNRATLTCYDPGTADDVRDAVRDAGMNFNPQVEEGGVVVVPIPKVSMETRERLARQIGKAAESGRQRVRRIRRAAQDVVKMGKDGKLSGVGEDEAFRAGKDIDAVTEEAIATLNEVVEKKQEAIMAV</sequence>
<feature type="compositionally biased region" description="Basic and acidic residues" evidence="3">
    <location>
        <begin position="68"/>
        <end position="85"/>
    </location>
</feature>
<dbReference type="SUPFAM" id="SSF55194">
    <property type="entry name" value="Ribosome recycling factor, RRF"/>
    <property type="match status" value="1"/>
</dbReference>
<dbReference type="AlphaFoldDB" id="A0A7S4NF79"/>
<dbReference type="PANTHER" id="PTHR20982">
    <property type="entry name" value="RIBOSOME RECYCLING FACTOR"/>
    <property type="match status" value="1"/>
</dbReference>
<feature type="region of interest" description="Disordered" evidence="3">
    <location>
        <begin position="68"/>
        <end position="142"/>
    </location>
</feature>
<feature type="domain" description="Ribosome recycling factor" evidence="4">
    <location>
        <begin position="154"/>
        <end position="319"/>
    </location>
</feature>
<dbReference type="InterPro" id="IPR023584">
    <property type="entry name" value="Ribosome_recyc_fac_dom"/>
</dbReference>
<evidence type="ECO:0000256" key="2">
    <source>
        <dbReference type="ARBA" id="ARBA00022917"/>
    </source>
</evidence>
<feature type="compositionally biased region" description="Acidic residues" evidence="3">
    <location>
        <begin position="112"/>
        <end position="121"/>
    </location>
</feature>
<dbReference type="PANTHER" id="PTHR20982:SF3">
    <property type="entry name" value="MITOCHONDRIAL RIBOSOME RECYCLING FACTOR PSEUDO 1"/>
    <property type="match status" value="1"/>
</dbReference>
<dbReference type="GO" id="GO:0043023">
    <property type="term" value="F:ribosomal large subunit binding"/>
    <property type="evidence" value="ECO:0007669"/>
    <property type="project" value="TreeGrafter"/>
</dbReference>